<evidence type="ECO:0000313" key="2">
    <source>
        <dbReference type="Proteomes" id="UP000188268"/>
    </source>
</evidence>
<gene>
    <name evidence="1" type="ORF">CCACVL1_30930</name>
</gene>
<reference evidence="1 2" key="1">
    <citation type="submission" date="2013-09" db="EMBL/GenBank/DDBJ databases">
        <title>Corchorus capsularis genome sequencing.</title>
        <authorList>
            <person name="Alam M."/>
            <person name="Haque M.S."/>
            <person name="Islam M.S."/>
            <person name="Emdad E.M."/>
            <person name="Islam M.M."/>
            <person name="Ahmed B."/>
            <person name="Halim A."/>
            <person name="Hossen Q.M.M."/>
            <person name="Hossain M.Z."/>
            <person name="Ahmed R."/>
            <person name="Khan M.M."/>
            <person name="Islam R."/>
            <person name="Rashid M.M."/>
            <person name="Khan S.A."/>
            <person name="Rahman M.S."/>
            <person name="Alam M."/>
        </authorList>
    </citation>
    <scope>NUCLEOTIDE SEQUENCE [LARGE SCALE GENOMIC DNA]</scope>
    <source>
        <strain evidence="2">cv. CVL-1</strain>
        <tissue evidence="1">Whole seedling</tissue>
    </source>
</reference>
<dbReference type="Proteomes" id="UP000188268">
    <property type="component" value="Unassembled WGS sequence"/>
</dbReference>
<protein>
    <submittedName>
        <fullName evidence="1">Uncharacterized protein</fullName>
    </submittedName>
</protein>
<feature type="non-terminal residue" evidence="1">
    <location>
        <position position="33"/>
    </location>
</feature>
<dbReference type="EMBL" id="AWWV01016453">
    <property type="protein sequence ID" value="OMO49559.1"/>
    <property type="molecule type" value="Genomic_DNA"/>
</dbReference>
<comment type="caution">
    <text evidence="1">The sequence shown here is derived from an EMBL/GenBank/DDBJ whole genome shotgun (WGS) entry which is preliminary data.</text>
</comment>
<accession>A0A1R3FUL7</accession>
<dbReference type="Gramene" id="OMO49559">
    <property type="protein sequence ID" value="OMO49559"/>
    <property type="gene ID" value="CCACVL1_30930"/>
</dbReference>
<organism evidence="1 2">
    <name type="scientific">Corchorus capsularis</name>
    <name type="common">Jute</name>
    <dbReference type="NCBI Taxonomy" id="210143"/>
    <lineage>
        <taxon>Eukaryota</taxon>
        <taxon>Viridiplantae</taxon>
        <taxon>Streptophyta</taxon>
        <taxon>Embryophyta</taxon>
        <taxon>Tracheophyta</taxon>
        <taxon>Spermatophyta</taxon>
        <taxon>Magnoliopsida</taxon>
        <taxon>eudicotyledons</taxon>
        <taxon>Gunneridae</taxon>
        <taxon>Pentapetalae</taxon>
        <taxon>rosids</taxon>
        <taxon>malvids</taxon>
        <taxon>Malvales</taxon>
        <taxon>Malvaceae</taxon>
        <taxon>Grewioideae</taxon>
        <taxon>Apeibeae</taxon>
        <taxon>Corchorus</taxon>
    </lineage>
</organism>
<keyword evidence="2" id="KW-1185">Reference proteome</keyword>
<proteinExistence type="predicted"/>
<sequence length="33" mass="3876">MAHATSLIVHFGLTFLKLEEMSYEAYENSIDWE</sequence>
<evidence type="ECO:0000313" key="1">
    <source>
        <dbReference type="EMBL" id="OMO49559.1"/>
    </source>
</evidence>
<name>A0A1R3FUL7_COCAP</name>
<dbReference type="AlphaFoldDB" id="A0A1R3FUL7"/>